<dbReference type="PANTHER" id="PTHR43792:SF1">
    <property type="entry name" value="N-ACETYLTRANSFERASE DOMAIN-CONTAINING PROTEIN"/>
    <property type="match status" value="1"/>
</dbReference>
<dbReference type="PANTHER" id="PTHR43792">
    <property type="entry name" value="GNAT FAMILY, PUTATIVE (AFU_ORTHOLOGUE AFUA_3G00765)-RELATED-RELATED"/>
    <property type="match status" value="1"/>
</dbReference>
<evidence type="ECO:0000313" key="2">
    <source>
        <dbReference type="EMBL" id="MBP1989590.1"/>
    </source>
</evidence>
<feature type="domain" description="N-acetyltransferase" evidence="1">
    <location>
        <begin position="9"/>
        <end position="178"/>
    </location>
</feature>
<reference evidence="2 3" key="1">
    <citation type="submission" date="2021-03" db="EMBL/GenBank/DDBJ databases">
        <title>Genomic Encyclopedia of Type Strains, Phase IV (KMG-IV): sequencing the most valuable type-strain genomes for metagenomic binning, comparative biology and taxonomic classification.</title>
        <authorList>
            <person name="Goeker M."/>
        </authorList>
    </citation>
    <scope>NUCLEOTIDE SEQUENCE [LARGE SCALE GENOMIC DNA]</scope>
    <source>
        <strain evidence="2 3">DSM 26048</strain>
    </source>
</reference>
<dbReference type="Proteomes" id="UP001519287">
    <property type="component" value="Unassembled WGS sequence"/>
</dbReference>
<dbReference type="InterPro" id="IPR016181">
    <property type="entry name" value="Acyl_CoA_acyltransferase"/>
</dbReference>
<gene>
    <name evidence="2" type="ORF">J2Z66_001188</name>
</gene>
<proteinExistence type="predicted"/>
<keyword evidence="2" id="KW-0012">Acyltransferase</keyword>
<organism evidence="2 3">
    <name type="scientific">Paenibacillus eucommiae</name>
    <dbReference type="NCBI Taxonomy" id="1355755"/>
    <lineage>
        <taxon>Bacteria</taxon>
        <taxon>Bacillati</taxon>
        <taxon>Bacillota</taxon>
        <taxon>Bacilli</taxon>
        <taxon>Bacillales</taxon>
        <taxon>Paenibacillaceae</taxon>
        <taxon>Paenibacillus</taxon>
    </lineage>
</organism>
<dbReference type="EC" id="2.3.1.267" evidence="2"/>
<evidence type="ECO:0000313" key="3">
    <source>
        <dbReference type="Proteomes" id="UP001519287"/>
    </source>
</evidence>
<name>A0ABS4IR20_9BACL</name>
<dbReference type="InterPro" id="IPR000182">
    <property type="entry name" value="GNAT_dom"/>
</dbReference>
<keyword evidence="3" id="KW-1185">Reference proteome</keyword>
<accession>A0ABS4IR20</accession>
<keyword evidence="2" id="KW-0808">Transferase</keyword>
<sequence>MIYLETSRLQLRDWKESDLEPFSRLNEDEQVMRYFPKSLSPEETKVFYESIVSEFKECGFGFYAVDVKENNEFIGFIGFHQATFEANFTPCIEIGWRLKKEAWGKGYATEGAAACLQYGFNELKFSEVYSFTADVNEPSKNVMVKIGMNFIKNFHHPKVDKDSPLNKHVLFYMDQNKYAKVSNNRG</sequence>
<dbReference type="Pfam" id="PF13302">
    <property type="entry name" value="Acetyltransf_3"/>
    <property type="match status" value="1"/>
</dbReference>
<dbReference type="Gene3D" id="3.40.630.30">
    <property type="match status" value="1"/>
</dbReference>
<dbReference type="GO" id="GO:0008999">
    <property type="term" value="F:protein-N-terminal-alanine acetyltransferase activity"/>
    <property type="evidence" value="ECO:0007669"/>
    <property type="project" value="UniProtKB-EC"/>
</dbReference>
<dbReference type="EMBL" id="JAGGLB010000003">
    <property type="protein sequence ID" value="MBP1989590.1"/>
    <property type="molecule type" value="Genomic_DNA"/>
</dbReference>
<evidence type="ECO:0000259" key="1">
    <source>
        <dbReference type="PROSITE" id="PS51186"/>
    </source>
</evidence>
<dbReference type="PROSITE" id="PS51186">
    <property type="entry name" value="GNAT"/>
    <property type="match status" value="1"/>
</dbReference>
<protein>
    <submittedName>
        <fullName evidence="2">Ribosomal-protein-alanine N-acetyltransferase</fullName>
        <ecNumber evidence="2">2.3.1.267</ecNumber>
    </submittedName>
</protein>
<dbReference type="InterPro" id="IPR051531">
    <property type="entry name" value="N-acetyltransferase"/>
</dbReference>
<comment type="caution">
    <text evidence="2">The sequence shown here is derived from an EMBL/GenBank/DDBJ whole genome shotgun (WGS) entry which is preliminary data.</text>
</comment>
<dbReference type="SUPFAM" id="SSF55729">
    <property type="entry name" value="Acyl-CoA N-acyltransferases (Nat)"/>
    <property type="match status" value="1"/>
</dbReference>
<dbReference type="RefSeq" id="WP_209970425.1">
    <property type="nucleotide sequence ID" value="NZ_JAGGLB010000003.1"/>
</dbReference>